<dbReference type="EMBL" id="CAJNON010001169">
    <property type="protein sequence ID" value="CAF1436141.1"/>
    <property type="molecule type" value="Genomic_DNA"/>
</dbReference>
<comment type="subcellular location">
    <subcellularLocation>
        <location evidence="1">Cell membrane</location>
        <topology evidence="1">Multi-pass membrane protein</topology>
    </subcellularLocation>
</comment>
<name>A0A815NND8_9BILA</name>
<dbReference type="Pfam" id="PF00001">
    <property type="entry name" value="7tm_1"/>
    <property type="match status" value="1"/>
</dbReference>
<evidence type="ECO:0000256" key="3">
    <source>
        <dbReference type="ARBA" id="ARBA00022692"/>
    </source>
</evidence>
<feature type="transmembrane region" description="Helical" evidence="9">
    <location>
        <begin position="28"/>
        <end position="53"/>
    </location>
</feature>
<dbReference type="GO" id="GO:0005886">
    <property type="term" value="C:plasma membrane"/>
    <property type="evidence" value="ECO:0007669"/>
    <property type="project" value="UniProtKB-SubCell"/>
</dbReference>
<protein>
    <recommendedName>
        <fullName evidence="10">G-protein coupled receptors family 1 profile domain-containing protein</fullName>
    </recommendedName>
</protein>
<feature type="transmembrane region" description="Helical" evidence="9">
    <location>
        <begin position="241"/>
        <end position="260"/>
    </location>
</feature>
<evidence type="ECO:0000256" key="2">
    <source>
        <dbReference type="ARBA" id="ARBA00022475"/>
    </source>
</evidence>
<sequence length="305" mass="34999">MLLCSVFGIICAITFISVVAFDRQSRTLTIMLAFNSAVAGLVINITCGCQAIYQLTGDGNDILCPFRGFLTHAATGLLYHTICVQTIHRLFVVVFPTRRHLRSVRVMVCILSFQWLVSITFGIPALVLGRIVYQPGSHICQAALNDLTIFLYLATFIYLCPISIIIPIYIRIVHYIKQHSFPTNTQQGLIEQHRKHRELRVMRRLLIIVAVVLLMSFAYLIFFLRAQFFPYLKPIPYAQRISFISLSFGYGIWMLLNLIFTDKIRKYLINKIQVLVRCLQTTRIHPHNTIDHQTHTITAGETQRL</sequence>
<dbReference type="Proteomes" id="UP000663891">
    <property type="component" value="Unassembled WGS sequence"/>
</dbReference>
<keyword evidence="8" id="KW-0807">Transducer</keyword>
<keyword evidence="3 9" id="KW-0812">Transmembrane</keyword>
<comment type="caution">
    <text evidence="11">The sequence shown here is derived from an EMBL/GenBank/DDBJ whole genome shotgun (WGS) entry which is preliminary data.</text>
</comment>
<feature type="transmembrane region" description="Helical" evidence="9">
    <location>
        <begin position="6"/>
        <end position="21"/>
    </location>
</feature>
<dbReference type="InterPro" id="IPR017452">
    <property type="entry name" value="GPCR_Rhodpsn_7TM"/>
</dbReference>
<dbReference type="InterPro" id="IPR000276">
    <property type="entry name" value="GPCR_Rhodpsn"/>
</dbReference>
<feature type="transmembrane region" description="Helical" evidence="9">
    <location>
        <begin position="106"/>
        <end position="129"/>
    </location>
</feature>
<dbReference type="CDD" id="cd00637">
    <property type="entry name" value="7tm_classA_rhodopsin-like"/>
    <property type="match status" value="1"/>
</dbReference>
<dbReference type="GO" id="GO:0004930">
    <property type="term" value="F:G protein-coupled receptor activity"/>
    <property type="evidence" value="ECO:0007669"/>
    <property type="project" value="UniProtKB-KW"/>
</dbReference>
<evidence type="ECO:0000256" key="6">
    <source>
        <dbReference type="ARBA" id="ARBA00023136"/>
    </source>
</evidence>
<dbReference type="Gene3D" id="1.20.1070.10">
    <property type="entry name" value="Rhodopsin 7-helix transmembrane proteins"/>
    <property type="match status" value="1"/>
</dbReference>
<proteinExistence type="predicted"/>
<evidence type="ECO:0000256" key="8">
    <source>
        <dbReference type="ARBA" id="ARBA00023224"/>
    </source>
</evidence>
<dbReference type="PANTHER" id="PTHR24228">
    <property type="entry name" value="B2 BRADYKININ RECEPTOR/ANGIOTENSIN II RECEPTOR"/>
    <property type="match status" value="1"/>
</dbReference>
<gene>
    <name evidence="12" type="ORF">OKA104_LOCUS9693</name>
    <name evidence="11" type="ORF">VCS650_LOCUS38601</name>
</gene>
<dbReference type="PROSITE" id="PS50262">
    <property type="entry name" value="G_PROTEIN_RECEP_F1_2"/>
    <property type="match status" value="1"/>
</dbReference>
<reference evidence="11" key="1">
    <citation type="submission" date="2021-02" db="EMBL/GenBank/DDBJ databases">
        <authorList>
            <person name="Nowell W R."/>
        </authorList>
    </citation>
    <scope>NUCLEOTIDE SEQUENCE</scope>
</reference>
<dbReference type="EMBL" id="CAJOAY010000416">
    <property type="protein sequence ID" value="CAF3659687.1"/>
    <property type="molecule type" value="Genomic_DNA"/>
</dbReference>
<evidence type="ECO:0000313" key="12">
    <source>
        <dbReference type="EMBL" id="CAF3659687.1"/>
    </source>
</evidence>
<dbReference type="Proteomes" id="UP000663881">
    <property type="component" value="Unassembled WGS sequence"/>
</dbReference>
<evidence type="ECO:0000256" key="7">
    <source>
        <dbReference type="ARBA" id="ARBA00023170"/>
    </source>
</evidence>
<evidence type="ECO:0000313" key="13">
    <source>
        <dbReference type="Proteomes" id="UP000663891"/>
    </source>
</evidence>
<evidence type="ECO:0000256" key="1">
    <source>
        <dbReference type="ARBA" id="ARBA00004651"/>
    </source>
</evidence>
<dbReference type="AlphaFoldDB" id="A0A815NND8"/>
<evidence type="ECO:0000313" key="11">
    <source>
        <dbReference type="EMBL" id="CAF1436141.1"/>
    </source>
</evidence>
<evidence type="ECO:0000256" key="9">
    <source>
        <dbReference type="SAM" id="Phobius"/>
    </source>
</evidence>
<keyword evidence="4 9" id="KW-1133">Transmembrane helix</keyword>
<evidence type="ECO:0000256" key="4">
    <source>
        <dbReference type="ARBA" id="ARBA00022989"/>
    </source>
</evidence>
<feature type="domain" description="G-protein coupled receptors family 1 profile" evidence="10">
    <location>
        <begin position="11"/>
        <end position="260"/>
    </location>
</feature>
<evidence type="ECO:0000256" key="5">
    <source>
        <dbReference type="ARBA" id="ARBA00023040"/>
    </source>
</evidence>
<accession>A0A815NND8</accession>
<keyword evidence="2" id="KW-1003">Cell membrane</keyword>
<feature type="transmembrane region" description="Helical" evidence="9">
    <location>
        <begin position="149"/>
        <end position="170"/>
    </location>
</feature>
<keyword evidence="5" id="KW-0297">G-protein coupled receptor</keyword>
<dbReference type="SUPFAM" id="SSF81321">
    <property type="entry name" value="Family A G protein-coupled receptor-like"/>
    <property type="match status" value="1"/>
</dbReference>
<dbReference type="PANTHER" id="PTHR24228:SF59">
    <property type="entry name" value="NEUROPEPTIDE RECEPTOR 15"/>
    <property type="match status" value="1"/>
</dbReference>
<keyword evidence="6 9" id="KW-0472">Membrane</keyword>
<keyword evidence="7" id="KW-0675">Receptor</keyword>
<feature type="transmembrane region" description="Helical" evidence="9">
    <location>
        <begin position="205"/>
        <end position="229"/>
    </location>
</feature>
<feature type="transmembrane region" description="Helical" evidence="9">
    <location>
        <begin position="73"/>
        <end position="94"/>
    </location>
</feature>
<organism evidence="11 13">
    <name type="scientific">Adineta steineri</name>
    <dbReference type="NCBI Taxonomy" id="433720"/>
    <lineage>
        <taxon>Eukaryota</taxon>
        <taxon>Metazoa</taxon>
        <taxon>Spiralia</taxon>
        <taxon>Gnathifera</taxon>
        <taxon>Rotifera</taxon>
        <taxon>Eurotatoria</taxon>
        <taxon>Bdelloidea</taxon>
        <taxon>Adinetida</taxon>
        <taxon>Adinetidae</taxon>
        <taxon>Adineta</taxon>
    </lineage>
</organism>
<evidence type="ECO:0000259" key="10">
    <source>
        <dbReference type="PROSITE" id="PS50262"/>
    </source>
</evidence>